<evidence type="ECO:0000256" key="1">
    <source>
        <dbReference type="ARBA" id="ARBA00022614"/>
    </source>
</evidence>
<organism evidence="4 5">
    <name type="scientific">Brachionus plicatilis</name>
    <name type="common">Marine rotifer</name>
    <name type="synonym">Brachionus muelleri</name>
    <dbReference type="NCBI Taxonomy" id="10195"/>
    <lineage>
        <taxon>Eukaryota</taxon>
        <taxon>Metazoa</taxon>
        <taxon>Spiralia</taxon>
        <taxon>Gnathifera</taxon>
        <taxon>Rotifera</taxon>
        <taxon>Eurotatoria</taxon>
        <taxon>Monogononta</taxon>
        <taxon>Pseudotrocha</taxon>
        <taxon>Ploima</taxon>
        <taxon>Brachionidae</taxon>
        <taxon>Brachionus</taxon>
    </lineage>
</organism>
<proteinExistence type="predicted"/>
<dbReference type="InterPro" id="IPR032675">
    <property type="entry name" value="LRR_dom_sf"/>
</dbReference>
<dbReference type="GO" id="GO:0005737">
    <property type="term" value="C:cytoplasm"/>
    <property type="evidence" value="ECO:0007669"/>
    <property type="project" value="TreeGrafter"/>
</dbReference>
<keyword evidence="2" id="KW-0677">Repeat</keyword>
<dbReference type="Gene3D" id="3.80.10.10">
    <property type="entry name" value="Ribonuclease Inhibitor"/>
    <property type="match status" value="2"/>
</dbReference>
<protein>
    <submittedName>
        <fullName evidence="4">Leucine-rich repeat SHOC-2-like</fullName>
    </submittedName>
</protein>
<sequence length="260" mass="30285">MEDSDEVLKRIEQSKTIETLNLSNLQLKALPSQLISLVHLKYLFLDNNKLIFVPEVGSLVNLEELSIENNEFTLIPEVYYNLKNLKSLNLSKNSLKMLSSKMFESYQNLSILWLNGCGLMHLPKEIRFLKFLEKLGLKDNCLPEVPEEMGELVNLKWLNLEKNEIEILPESFAKLKKLKHLNLAYNRLGEIPRFFIDFKNLNILLLRGNQIKNFTDEFALGLSYLNKCDLRDNLFVNNLKTTNADFFNQILTIDNFLIQN</sequence>
<evidence type="ECO:0000256" key="2">
    <source>
        <dbReference type="ARBA" id="ARBA00022737"/>
    </source>
</evidence>
<keyword evidence="5" id="KW-1185">Reference proteome</keyword>
<dbReference type="InterPro" id="IPR055414">
    <property type="entry name" value="LRR_R13L4/SHOC2-like"/>
</dbReference>
<evidence type="ECO:0000313" key="4">
    <source>
        <dbReference type="EMBL" id="RNA40076.1"/>
    </source>
</evidence>
<dbReference type="PANTHER" id="PTHR48051">
    <property type="match status" value="1"/>
</dbReference>
<dbReference type="Proteomes" id="UP000276133">
    <property type="component" value="Unassembled WGS sequence"/>
</dbReference>
<dbReference type="InterPro" id="IPR050216">
    <property type="entry name" value="LRR_domain-containing"/>
</dbReference>
<dbReference type="PANTHER" id="PTHR48051:SF1">
    <property type="entry name" value="RAS SUPPRESSOR PROTEIN 1"/>
    <property type="match status" value="1"/>
</dbReference>
<gene>
    <name evidence="4" type="ORF">BpHYR1_022532</name>
</gene>
<feature type="domain" description="Disease resistance R13L4/SHOC-2-like LRR" evidence="3">
    <location>
        <begin position="85"/>
        <end position="209"/>
    </location>
</feature>
<dbReference type="SUPFAM" id="SSF52058">
    <property type="entry name" value="L domain-like"/>
    <property type="match status" value="1"/>
</dbReference>
<accession>A0A3M7SWC4</accession>
<dbReference type="Pfam" id="PF00560">
    <property type="entry name" value="LRR_1"/>
    <property type="match status" value="1"/>
</dbReference>
<dbReference type="STRING" id="10195.A0A3M7SWC4"/>
<name>A0A3M7SWC4_BRAPC</name>
<comment type="caution">
    <text evidence="4">The sequence shown here is derived from an EMBL/GenBank/DDBJ whole genome shotgun (WGS) entry which is preliminary data.</text>
</comment>
<dbReference type="EMBL" id="REGN01000680">
    <property type="protein sequence ID" value="RNA40076.1"/>
    <property type="molecule type" value="Genomic_DNA"/>
</dbReference>
<keyword evidence="1" id="KW-0433">Leucine-rich repeat</keyword>
<dbReference type="PROSITE" id="PS51450">
    <property type="entry name" value="LRR"/>
    <property type="match status" value="1"/>
</dbReference>
<dbReference type="SMART" id="SM00369">
    <property type="entry name" value="LRR_TYP"/>
    <property type="match status" value="7"/>
</dbReference>
<dbReference type="OrthoDB" id="40118at2759"/>
<dbReference type="InterPro" id="IPR003591">
    <property type="entry name" value="Leu-rich_rpt_typical-subtyp"/>
</dbReference>
<dbReference type="AlphaFoldDB" id="A0A3M7SWC4"/>
<dbReference type="SMART" id="SM00364">
    <property type="entry name" value="LRR_BAC"/>
    <property type="match status" value="6"/>
</dbReference>
<evidence type="ECO:0000259" key="3">
    <source>
        <dbReference type="Pfam" id="PF23598"/>
    </source>
</evidence>
<dbReference type="Pfam" id="PF23598">
    <property type="entry name" value="LRR_14"/>
    <property type="match status" value="1"/>
</dbReference>
<reference evidence="4 5" key="1">
    <citation type="journal article" date="2018" name="Sci. Rep.">
        <title>Genomic signatures of local adaptation to the degree of environmental predictability in rotifers.</title>
        <authorList>
            <person name="Franch-Gras L."/>
            <person name="Hahn C."/>
            <person name="Garcia-Roger E.M."/>
            <person name="Carmona M.J."/>
            <person name="Serra M."/>
            <person name="Gomez A."/>
        </authorList>
    </citation>
    <scope>NUCLEOTIDE SEQUENCE [LARGE SCALE GENOMIC DNA]</scope>
    <source>
        <strain evidence="4">HYR1</strain>
    </source>
</reference>
<dbReference type="InterPro" id="IPR001611">
    <property type="entry name" value="Leu-rich_rpt"/>
</dbReference>
<evidence type="ECO:0000313" key="5">
    <source>
        <dbReference type="Proteomes" id="UP000276133"/>
    </source>
</evidence>